<gene>
    <name evidence="3" type="ORF">CHUV0807_1991</name>
</gene>
<dbReference type="PROSITE" id="PS51782">
    <property type="entry name" value="LYSM"/>
    <property type="match status" value="1"/>
</dbReference>
<dbReference type="GO" id="GO:0009279">
    <property type="term" value="C:cell outer membrane"/>
    <property type="evidence" value="ECO:0007669"/>
    <property type="project" value="TreeGrafter"/>
</dbReference>
<dbReference type="GO" id="GO:0004222">
    <property type="term" value="F:metalloendopeptidase activity"/>
    <property type="evidence" value="ECO:0007669"/>
    <property type="project" value="TreeGrafter"/>
</dbReference>
<evidence type="ECO:0000256" key="1">
    <source>
        <dbReference type="ARBA" id="ARBA00038420"/>
    </source>
</evidence>
<reference evidence="4" key="1">
    <citation type="submission" date="2016-04" db="EMBL/GenBank/DDBJ databases">
        <authorList>
            <person name="Tagini F."/>
        </authorList>
    </citation>
    <scope>NUCLEOTIDE SEQUENCE [LARGE SCALE GENOMIC DNA]</scope>
    <source>
        <strain evidence="4">CHUV0807</strain>
    </source>
</reference>
<protein>
    <submittedName>
        <fullName evidence="3">Lipoprotein NlpD</fullName>
    </submittedName>
</protein>
<evidence type="ECO:0000313" key="3">
    <source>
        <dbReference type="EMBL" id="SAM68964.1"/>
    </source>
</evidence>
<proteinExistence type="inferred from homology"/>
<dbReference type="SUPFAM" id="SSF51261">
    <property type="entry name" value="Duplicated hybrid motif"/>
    <property type="match status" value="1"/>
</dbReference>
<dbReference type="AlphaFoldDB" id="A0A1C3H607"/>
<dbReference type="InterPro" id="IPR011055">
    <property type="entry name" value="Dup_hybrid_motif"/>
</dbReference>
<organism evidence="3 4">
    <name type="scientific">Cardiobacterium hominis</name>
    <dbReference type="NCBI Taxonomy" id="2718"/>
    <lineage>
        <taxon>Bacteria</taxon>
        <taxon>Pseudomonadati</taxon>
        <taxon>Pseudomonadota</taxon>
        <taxon>Gammaproteobacteria</taxon>
        <taxon>Cardiobacteriales</taxon>
        <taxon>Cardiobacteriaceae</taxon>
        <taxon>Cardiobacterium</taxon>
    </lineage>
</organism>
<name>A0A1C3H607_9GAMM</name>
<dbReference type="EMBL" id="FKLO01000067">
    <property type="protein sequence ID" value="SAM68964.1"/>
    <property type="molecule type" value="Genomic_DNA"/>
</dbReference>
<dbReference type="RefSeq" id="WP_079541619.1">
    <property type="nucleotide sequence ID" value="NZ_FKLO01000067.1"/>
</dbReference>
<dbReference type="PANTHER" id="PTHR21666">
    <property type="entry name" value="PEPTIDASE-RELATED"/>
    <property type="match status" value="1"/>
</dbReference>
<dbReference type="Gene3D" id="2.70.70.10">
    <property type="entry name" value="Glucose Permease (Domain IIA)"/>
    <property type="match status" value="1"/>
</dbReference>
<dbReference type="Pfam" id="PF01551">
    <property type="entry name" value="Peptidase_M23"/>
    <property type="match status" value="1"/>
</dbReference>
<dbReference type="Pfam" id="PF01476">
    <property type="entry name" value="LysM"/>
    <property type="match status" value="1"/>
</dbReference>
<dbReference type="InterPro" id="IPR050570">
    <property type="entry name" value="Cell_wall_metabolism_enzyme"/>
</dbReference>
<dbReference type="InterPro" id="IPR018392">
    <property type="entry name" value="LysM"/>
</dbReference>
<accession>A0A1C3H607</accession>
<dbReference type="CDD" id="cd00118">
    <property type="entry name" value="LysM"/>
    <property type="match status" value="1"/>
</dbReference>
<dbReference type="Proteomes" id="UP000190837">
    <property type="component" value="Unassembled WGS sequence"/>
</dbReference>
<dbReference type="Gene3D" id="3.10.350.10">
    <property type="entry name" value="LysM domain"/>
    <property type="match status" value="1"/>
</dbReference>
<dbReference type="GO" id="GO:0032153">
    <property type="term" value="C:cell division site"/>
    <property type="evidence" value="ECO:0007669"/>
    <property type="project" value="TreeGrafter"/>
</dbReference>
<sequence>MKHALPLALFALLLAACGGGRYHGPTAYDLHGQRGAMRPGGDYIVRPGDTLFGISWRYGLDMQELANWNGISDPNRILVGQRLRTTPPRGVQPRPVYIPQVSSAGQPGWMWPTRGRVISEYAPNTPGGQSMKIGGSRGQPIYAAHDGEVAYVGSGLSGVGRMIIIRHDDVLAAYGYLDNINVKEHQRVQRGQQIASMGISPQSTPALYFETRKGNRTANPYSYIGSTPR</sequence>
<dbReference type="CDD" id="cd12797">
    <property type="entry name" value="M23_peptidase"/>
    <property type="match status" value="1"/>
</dbReference>
<evidence type="ECO:0000313" key="4">
    <source>
        <dbReference type="Proteomes" id="UP000190837"/>
    </source>
</evidence>
<comment type="similarity">
    <text evidence="1">Belongs to the E.coli NlpD/Haemophilus LppB family.</text>
</comment>
<dbReference type="PANTHER" id="PTHR21666:SF263">
    <property type="entry name" value="MUREIN HYDROLASE ACTIVATOR NLPD"/>
    <property type="match status" value="1"/>
</dbReference>
<dbReference type="InterPro" id="IPR016047">
    <property type="entry name" value="M23ase_b-sheet_dom"/>
</dbReference>
<feature type="domain" description="LysM" evidence="2">
    <location>
        <begin position="41"/>
        <end position="85"/>
    </location>
</feature>
<keyword evidence="3" id="KW-0449">Lipoprotein</keyword>
<dbReference type="InterPro" id="IPR036779">
    <property type="entry name" value="LysM_dom_sf"/>
</dbReference>
<dbReference type="SMART" id="SM00257">
    <property type="entry name" value="LysM"/>
    <property type="match status" value="1"/>
</dbReference>
<dbReference type="PROSITE" id="PS51257">
    <property type="entry name" value="PROKAR_LIPOPROTEIN"/>
    <property type="match status" value="1"/>
</dbReference>
<evidence type="ECO:0000259" key="2">
    <source>
        <dbReference type="PROSITE" id="PS51782"/>
    </source>
</evidence>